<evidence type="ECO:0000256" key="2">
    <source>
        <dbReference type="ARBA" id="ARBA00022475"/>
    </source>
</evidence>
<dbReference type="CDD" id="cd17324">
    <property type="entry name" value="MFS_NepI_like"/>
    <property type="match status" value="1"/>
</dbReference>
<dbReference type="InterPro" id="IPR020846">
    <property type="entry name" value="MFS_dom"/>
</dbReference>
<reference evidence="9" key="1">
    <citation type="submission" date="2016-10" db="EMBL/GenBank/DDBJ databases">
        <authorList>
            <person name="Varghese N."/>
            <person name="Submissions S."/>
        </authorList>
    </citation>
    <scope>NUCLEOTIDE SEQUENCE [LARGE SCALE GENOMIC DNA]</scope>
    <source>
        <strain evidence="9">CGMCC 4.6825</strain>
    </source>
</reference>
<keyword evidence="9" id="KW-1185">Reference proteome</keyword>
<feature type="transmembrane region" description="Helical" evidence="6">
    <location>
        <begin position="211"/>
        <end position="233"/>
    </location>
</feature>
<feature type="transmembrane region" description="Helical" evidence="6">
    <location>
        <begin position="332"/>
        <end position="353"/>
    </location>
</feature>
<evidence type="ECO:0000256" key="5">
    <source>
        <dbReference type="ARBA" id="ARBA00023136"/>
    </source>
</evidence>
<dbReference type="GO" id="GO:0005886">
    <property type="term" value="C:plasma membrane"/>
    <property type="evidence" value="ECO:0007669"/>
    <property type="project" value="UniProtKB-SubCell"/>
</dbReference>
<feature type="transmembrane region" description="Helical" evidence="6">
    <location>
        <begin position="365"/>
        <end position="388"/>
    </location>
</feature>
<dbReference type="Pfam" id="PF07690">
    <property type="entry name" value="MFS_1"/>
    <property type="match status" value="1"/>
</dbReference>
<dbReference type="PROSITE" id="PS50850">
    <property type="entry name" value="MFS"/>
    <property type="match status" value="1"/>
</dbReference>
<dbReference type="Gene3D" id="1.20.1250.20">
    <property type="entry name" value="MFS general substrate transporter like domains"/>
    <property type="match status" value="1"/>
</dbReference>
<comment type="subcellular location">
    <subcellularLocation>
        <location evidence="1">Cell membrane</location>
        <topology evidence="1">Multi-pass membrane protein</topology>
    </subcellularLocation>
</comment>
<organism evidence="8 9">
    <name type="scientific">Streptomyces qinglanensis</name>
    <dbReference type="NCBI Taxonomy" id="943816"/>
    <lineage>
        <taxon>Bacteria</taxon>
        <taxon>Bacillati</taxon>
        <taxon>Actinomycetota</taxon>
        <taxon>Actinomycetes</taxon>
        <taxon>Kitasatosporales</taxon>
        <taxon>Streptomycetaceae</taxon>
        <taxon>Streptomyces</taxon>
    </lineage>
</organism>
<keyword evidence="5 6" id="KW-0472">Membrane</keyword>
<dbReference type="PANTHER" id="PTHR43124:SF3">
    <property type="entry name" value="CHLORAMPHENICOL EFFLUX PUMP RV0191"/>
    <property type="match status" value="1"/>
</dbReference>
<accession>A0A1H9NCD7</accession>
<dbReference type="AlphaFoldDB" id="A0A1H9NCD7"/>
<feature type="transmembrane region" description="Helical" evidence="6">
    <location>
        <begin position="128"/>
        <end position="148"/>
    </location>
</feature>
<dbReference type="NCBIfam" id="NF033135">
    <property type="entry name" value="cmx_cmrA"/>
    <property type="match status" value="1"/>
</dbReference>
<evidence type="ECO:0000256" key="6">
    <source>
        <dbReference type="SAM" id="Phobius"/>
    </source>
</evidence>
<dbReference type="EMBL" id="FOGO01000001">
    <property type="protein sequence ID" value="SER33329.1"/>
    <property type="molecule type" value="Genomic_DNA"/>
</dbReference>
<protein>
    <submittedName>
        <fullName evidence="8">MFS transporter, DHA1 family, chloramphenicol resistance protein</fullName>
    </submittedName>
</protein>
<dbReference type="STRING" id="943816.AN217_10680"/>
<dbReference type="PANTHER" id="PTHR43124">
    <property type="entry name" value="PURINE EFFLUX PUMP PBUE"/>
    <property type="match status" value="1"/>
</dbReference>
<feature type="domain" description="Major facilitator superfamily (MFS) profile" evidence="7">
    <location>
        <begin position="4"/>
        <end position="393"/>
    </location>
</feature>
<dbReference type="SUPFAM" id="SSF103473">
    <property type="entry name" value="MFS general substrate transporter"/>
    <property type="match status" value="1"/>
</dbReference>
<evidence type="ECO:0000313" key="9">
    <source>
        <dbReference type="Proteomes" id="UP000182841"/>
    </source>
</evidence>
<dbReference type="RefSeq" id="WP_074998222.1">
    <property type="nucleotide sequence ID" value="NZ_FOGO01000001.1"/>
</dbReference>
<feature type="transmembrane region" description="Helical" evidence="6">
    <location>
        <begin position="299"/>
        <end position="320"/>
    </location>
</feature>
<dbReference type="InterPro" id="IPR036259">
    <property type="entry name" value="MFS_trans_sf"/>
</dbReference>
<keyword evidence="3 6" id="KW-0812">Transmembrane</keyword>
<feature type="transmembrane region" description="Helical" evidence="6">
    <location>
        <begin position="38"/>
        <end position="59"/>
    </location>
</feature>
<dbReference type="GO" id="GO:0022857">
    <property type="term" value="F:transmembrane transporter activity"/>
    <property type="evidence" value="ECO:0007669"/>
    <property type="project" value="InterPro"/>
</dbReference>
<evidence type="ECO:0000256" key="1">
    <source>
        <dbReference type="ARBA" id="ARBA00004651"/>
    </source>
</evidence>
<evidence type="ECO:0000259" key="7">
    <source>
        <dbReference type="PROSITE" id="PS50850"/>
    </source>
</evidence>
<keyword evidence="2" id="KW-1003">Cell membrane</keyword>
<gene>
    <name evidence="8" type="ORF">SAMN05421870_101260</name>
</gene>
<sequence>MPFVLYVLALAVFAQGMSEFMLSGLVPDLAADMGVSLAAAGSLTSAFAVGMVVGAPLMAALGSRWDRRRALLCFLSTFLLAHVVGASTTSFAVLVATRVVGALANAGFLAVALAAAAAMVPPGAKGRAVSVLLGGVTLACVAGVPAGALLGQAWGWRAAFWAVALLSAPALAALVRSLPGARPDAPRPAHPEAAPTTGVRRELRALRGPRLLVTLLLGALVNGATFCSFTYLAPLLTEETGFADGRVPVLLALFGLGSFLGTAAAGRLADRHPLRLLVAGGAVLPVGWALFGLTAGHPYAVVVLVLVQGALSFAVGSTLISQALYAAAEAPSLAGGFATAALNVGAALGPWAGGLVLSSGPGYRAPLWVSALLVALAWVVGGAAQAVAARRAMRRRRAAVRVRAGTPPAGGAPRTPHR</sequence>
<feature type="transmembrane region" description="Helical" evidence="6">
    <location>
        <begin position="102"/>
        <end position="121"/>
    </location>
</feature>
<name>A0A1H9NCD7_9ACTN</name>
<keyword evidence="4 6" id="KW-1133">Transmembrane helix</keyword>
<dbReference type="InterPro" id="IPR050189">
    <property type="entry name" value="MFS_Efflux_Transporters"/>
</dbReference>
<proteinExistence type="predicted"/>
<dbReference type="InterPro" id="IPR011701">
    <property type="entry name" value="MFS"/>
</dbReference>
<feature type="transmembrane region" description="Helical" evidence="6">
    <location>
        <begin position="154"/>
        <end position="175"/>
    </location>
</feature>
<feature type="transmembrane region" description="Helical" evidence="6">
    <location>
        <begin position="71"/>
        <end position="96"/>
    </location>
</feature>
<evidence type="ECO:0000313" key="8">
    <source>
        <dbReference type="EMBL" id="SER33329.1"/>
    </source>
</evidence>
<evidence type="ECO:0000256" key="3">
    <source>
        <dbReference type="ARBA" id="ARBA00022692"/>
    </source>
</evidence>
<evidence type="ECO:0000256" key="4">
    <source>
        <dbReference type="ARBA" id="ARBA00022989"/>
    </source>
</evidence>
<feature type="transmembrane region" description="Helical" evidence="6">
    <location>
        <begin position="276"/>
        <end position="293"/>
    </location>
</feature>
<dbReference type="Proteomes" id="UP000182841">
    <property type="component" value="Unassembled WGS sequence"/>
</dbReference>
<dbReference type="OrthoDB" id="9814237at2"/>
<feature type="transmembrane region" description="Helical" evidence="6">
    <location>
        <begin position="245"/>
        <end position="264"/>
    </location>
</feature>